<feature type="region of interest" description="Disordered" evidence="1">
    <location>
        <begin position="1"/>
        <end position="35"/>
    </location>
</feature>
<evidence type="ECO:0000313" key="3">
    <source>
        <dbReference type="Proteomes" id="UP000198211"/>
    </source>
</evidence>
<reference evidence="3" key="1">
    <citation type="submission" date="2017-03" db="EMBL/GenBank/DDBJ databases">
        <title>Phytopthora megakarya and P. palmivora, two closely related causual agents of cacao black pod achieved similar genome size and gene model numbers by different mechanisms.</title>
        <authorList>
            <person name="Ali S."/>
            <person name="Shao J."/>
            <person name="Larry D.J."/>
            <person name="Kronmiller B."/>
            <person name="Shen D."/>
            <person name="Strem M.D."/>
            <person name="Melnick R.L."/>
            <person name="Guiltinan M.J."/>
            <person name="Tyler B.M."/>
            <person name="Meinhardt L.W."/>
            <person name="Bailey B.A."/>
        </authorList>
    </citation>
    <scope>NUCLEOTIDE SEQUENCE [LARGE SCALE GENOMIC DNA]</scope>
    <source>
        <strain evidence="3">zdho120</strain>
    </source>
</reference>
<feature type="region of interest" description="Disordered" evidence="1">
    <location>
        <begin position="96"/>
        <end position="117"/>
    </location>
</feature>
<proteinExistence type="predicted"/>
<dbReference type="EMBL" id="NBNE01001130">
    <property type="protein sequence ID" value="OWZ15407.1"/>
    <property type="molecule type" value="Genomic_DNA"/>
</dbReference>
<comment type="caution">
    <text evidence="2">The sequence shown here is derived from an EMBL/GenBank/DDBJ whole genome shotgun (WGS) entry which is preliminary data.</text>
</comment>
<dbReference type="AlphaFoldDB" id="A0A225WEF2"/>
<keyword evidence="3" id="KW-1185">Reference proteome</keyword>
<organism evidence="2 3">
    <name type="scientific">Phytophthora megakarya</name>
    <dbReference type="NCBI Taxonomy" id="4795"/>
    <lineage>
        <taxon>Eukaryota</taxon>
        <taxon>Sar</taxon>
        <taxon>Stramenopiles</taxon>
        <taxon>Oomycota</taxon>
        <taxon>Peronosporomycetes</taxon>
        <taxon>Peronosporales</taxon>
        <taxon>Peronosporaceae</taxon>
        <taxon>Phytophthora</taxon>
    </lineage>
</organism>
<dbReference type="OrthoDB" id="112006at2759"/>
<accession>A0A225WEF2</accession>
<feature type="compositionally biased region" description="Basic and acidic residues" evidence="1">
    <location>
        <begin position="292"/>
        <end position="331"/>
    </location>
</feature>
<gene>
    <name evidence="2" type="ORF">PHMEG_00010959</name>
</gene>
<feature type="compositionally biased region" description="Polar residues" evidence="1">
    <location>
        <begin position="1"/>
        <end position="13"/>
    </location>
</feature>
<sequence>MSSTCHCSTFTSDDSNDSRGDLDQESAAARGVDSFKEEVGDLRTNLSGLFDELRFDQLDQEAMEPHDQLQLILRLQSELSEMKKLLSARTPASVDLPDVSMETAPPSPKKQKSKTFAGNDIYPGLGAGFENFIHEFEHAIHTEELVNGSTWTNDLKVSVIVNFLEGKASRYYHKKNSEWQRRHDNANTPYADMKRAMRAEFGCKLSRLELSTKMKCNKREGDLWHEYLEYLNFIESLMEGGQTKMVMEVFGNNACPDLAPTLLASVPDDTQDYIAETDRMKRLLYKLRGDGRKFGTKRDDRKTRNSDRPNHSSHNDRSHDRNNRKNDDHSYRNPRNNNDNSEQTLPSTN</sequence>
<dbReference type="Proteomes" id="UP000198211">
    <property type="component" value="Unassembled WGS sequence"/>
</dbReference>
<protein>
    <submittedName>
        <fullName evidence="2">Mitochondrial Carrier (MC) protein</fullName>
    </submittedName>
</protein>
<evidence type="ECO:0000256" key="1">
    <source>
        <dbReference type="SAM" id="MobiDB-lite"/>
    </source>
</evidence>
<evidence type="ECO:0000313" key="2">
    <source>
        <dbReference type="EMBL" id="OWZ15407.1"/>
    </source>
</evidence>
<feature type="compositionally biased region" description="Polar residues" evidence="1">
    <location>
        <begin position="333"/>
        <end position="349"/>
    </location>
</feature>
<feature type="region of interest" description="Disordered" evidence="1">
    <location>
        <begin position="292"/>
        <end position="349"/>
    </location>
</feature>
<name>A0A225WEF2_9STRA</name>